<sequence length="196" mass="22424">MFWNAMWVSNVVLVALYEQNDKPSSALEFIQQKLGSPSVSDYKKLQSEKSDLQIKDNEVFAKHQGTLREVSRPNLNIKNFYMIGWNGNGVYRVLKIDQLDASELNLSEDFTAYTKKECNELLKRIHKENKATGGLKFVTLCYGIIGLKLSRKLLEQMNGSVSFVREDERCFFQVDLQVKTRLGVETRGTEADSSIQ</sequence>
<dbReference type="PANTHER" id="PTHR13168">
    <property type="entry name" value="ASSOCIATE OF C-MYC AMY-1"/>
    <property type="match status" value="1"/>
</dbReference>
<protein>
    <submittedName>
        <fullName evidence="1">Uncharacterized protein</fullName>
    </submittedName>
</protein>
<dbReference type="PANTHER" id="PTHR13168:SF3">
    <property type="entry name" value="BNAA07G04900D PROTEIN"/>
    <property type="match status" value="1"/>
</dbReference>
<evidence type="ECO:0000313" key="2">
    <source>
        <dbReference type="Proteomes" id="UP000824890"/>
    </source>
</evidence>
<organism evidence="1 2">
    <name type="scientific">Brassica napus</name>
    <name type="common">Rape</name>
    <dbReference type="NCBI Taxonomy" id="3708"/>
    <lineage>
        <taxon>Eukaryota</taxon>
        <taxon>Viridiplantae</taxon>
        <taxon>Streptophyta</taxon>
        <taxon>Embryophyta</taxon>
        <taxon>Tracheophyta</taxon>
        <taxon>Spermatophyta</taxon>
        <taxon>Magnoliopsida</taxon>
        <taxon>eudicotyledons</taxon>
        <taxon>Gunneridae</taxon>
        <taxon>Pentapetalae</taxon>
        <taxon>rosids</taxon>
        <taxon>malvids</taxon>
        <taxon>Brassicales</taxon>
        <taxon>Brassicaceae</taxon>
        <taxon>Brassiceae</taxon>
        <taxon>Brassica</taxon>
    </lineage>
</organism>
<proteinExistence type="predicted"/>
<gene>
    <name evidence="1" type="ORF">HID58_025247</name>
</gene>
<dbReference type="InterPro" id="IPR026060">
    <property type="entry name" value="AMY1"/>
</dbReference>
<comment type="caution">
    <text evidence="1">The sequence shown here is derived from an EMBL/GenBank/DDBJ whole genome shotgun (WGS) entry which is preliminary data.</text>
</comment>
<reference evidence="1 2" key="1">
    <citation type="submission" date="2021-05" db="EMBL/GenBank/DDBJ databases">
        <title>Genome Assembly of Synthetic Allotetraploid Brassica napus Reveals Homoeologous Exchanges between Subgenomes.</title>
        <authorList>
            <person name="Davis J.T."/>
        </authorList>
    </citation>
    <scope>NUCLEOTIDE SEQUENCE [LARGE SCALE GENOMIC DNA]</scope>
    <source>
        <strain evidence="2">cv. Da-Ae</strain>
        <tissue evidence="1">Seedling</tissue>
    </source>
</reference>
<evidence type="ECO:0000313" key="1">
    <source>
        <dbReference type="EMBL" id="KAH0917587.1"/>
    </source>
</evidence>
<keyword evidence="2" id="KW-1185">Reference proteome</keyword>
<name>A0ABQ8CL51_BRANA</name>
<dbReference type="EMBL" id="JAGKQM010000007">
    <property type="protein sequence ID" value="KAH0917587.1"/>
    <property type="molecule type" value="Genomic_DNA"/>
</dbReference>
<dbReference type="Proteomes" id="UP000824890">
    <property type="component" value="Unassembled WGS sequence"/>
</dbReference>
<accession>A0ABQ8CL51</accession>